<proteinExistence type="predicted"/>
<accession>A0A0G4HMM5</accession>
<sequence>MGCGASAVEGQTVGLSVEKAVNSKAGSTAEKENFLKSLKSNGSISASGAFHVSRDDLISGADNLFGREEYFGFDGKDGWVSFDISKGSTKRGNYWIFVNYCIGDPRPLCVYIDGEEQQDKITTDVTGTYSPPLTWFGYGPFSFPSGASELKLTTDGYWPHVGSLYIVPAGAGAGAPPPPAPVSRPSPASNANAAGGGPQGLNVAFDGDQAVLAKIQRRSHPKVREAIMMAEERKAKIREIMEGLQVKLFKPTRTEGTVNIQDGEMIVVSGKNGAYEYDFSLGASVKSVRISISFASGDSRPVVLTLDGEILGTSFCKDATGDFSTTARERTYGKFPLEQRDTHTLKISTEDGYFPHVFNVYILDSETDDDELLDARDADDFITPPSRRFPHPFLREIRNFVSKSWTQEPDRDFKPDPSFYNSMCLDGLWICVSKACRPGTLERAAVLVSSYLPVEIRRLFLEWRAPSYRPRGPFRLVVLDNKTNQKAGDCPEFPDDWEGRNGTSNPASFTSVEDLWEGQGSLTVHELMHGVDMIIRQQIDPSFMEDCDNCHKRICESEVFLKCYARCNRHEYLAEITTLFCNTYPQSFKAGCYECTHASDGCCNFEPHKSLPKGKGSVDIDKKSDLKRLDPEGFELVNNWILPISDGDEHWKETLGL</sequence>
<evidence type="ECO:0000256" key="1">
    <source>
        <dbReference type="SAM" id="MobiDB-lite"/>
    </source>
</evidence>
<gene>
    <name evidence="2" type="ORF">Cvel_29237</name>
</gene>
<dbReference type="VEuPathDB" id="CryptoDB:Cvel_29237"/>
<dbReference type="EMBL" id="CDMZ01003193">
    <property type="protein sequence ID" value="CEM45460.1"/>
    <property type="molecule type" value="Genomic_DNA"/>
</dbReference>
<name>A0A0G4HMM5_9ALVE</name>
<feature type="compositionally biased region" description="Pro residues" evidence="1">
    <location>
        <begin position="175"/>
        <end position="184"/>
    </location>
</feature>
<evidence type="ECO:0000313" key="2">
    <source>
        <dbReference type="EMBL" id="CEM45460.1"/>
    </source>
</evidence>
<dbReference type="AlphaFoldDB" id="A0A0G4HMM5"/>
<feature type="region of interest" description="Disordered" evidence="1">
    <location>
        <begin position="174"/>
        <end position="199"/>
    </location>
</feature>
<protein>
    <submittedName>
        <fullName evidence="2">Uncharacterized protein</fullName>
    </submittedName>
</protein>
<dbReference type="Gene3D" id="2.60.120.260">
    <property type="entry name" value="Galactose-binding domain-like"/>
    <property type="match status" value="1"/>
</dbReference>
<reference evidence="2" key="1">
    <citation type="submission" date="2014-11" db="EMBL/GenBank/DDBJ databases">
        <authorList>
            <person name="Otto D Thomas"/>
            <person name="Naeem Raeece"/>
        </authorList>
    </citation>
    <scope>NUCLEOTIDE SEQUENCE</scope>
</reference>
<organism evidence="2">
    <name type="scientific">Chromera velia CCMP2878</name>
    <dbReference type="NCBI Taxonomy" id="1169474"/>
    <lineage>
        <taxon>Eukaryota</taxon>
        <taxon>Sar</taxon>
        <taxon>Alveolata</taxon>
        <taxon>Colpodellida</taxon>
        <taxon>Chromeraceae</taxon>
        <taxon>Chromera</taxon>
    </lineage>
</organism>